<dbReference type="AlphaFoldDB" id="A0A8J2KPE7"/>
<feature type="region of interest" description="Disordered" evidence="1">
    <location>
        <begin position="1"/>
        <end position="36"/>
    </location>
</feature>
<reference evidence="2" key="1">
    <citation type="submission" date="2021-06" db="EMBL/GenBank/DDBJ databases">
        <authorList>
            <person name="Hodson N. C."/>
            <person name="Mongue J. A."/>
            <person name="Jaron S. K."/>
        </authorList>
    </citation>
    <scope>NUCLEOTIDE SEQUENCE</scope>
</reference>
<evidence type="ECO:0000313" key="3">
    <source>
        <dbReference type="Proteomes" id="UP000708208"/>
    </source>
</evidence>
<evidence type="ECO:0000313" key="2">
    <source>
        <dbReference type="EMBL" id="CAG7817251.1"/>
    </source>
</evidence>
<name>A0A8J2KPE7_9HEXA</name>
<sequence>PAERQQPCDKRYPRDREDLINSARRLGVDTGQDPRC</sequence>
<gene>
    <name evidence="2" type="ORF">AFUS01_LOCUS27829</name>
</gene>
<evidence type="ECO:0000256" key="1">
    <source>
        <dbReference type="SAM" id="MobiDB-lite"/>
    </source>
</evidence>
<organism evidence="2 3">
    <name type="scientific">Allacma fusca</name>
    <dbReference type="NCBI Taxonomy" id="39272"/>
    <lineage>
        <taxon>Eukaryota</taxon>
        <taxon>Metazoa</taxon>
        <taxon>Ecdysozoa</taxon>
        <taxon>Arthropoda</taxon>
        <taxon>Hexapoda</taxon>
        <taxon>Collembola</taxon>
        <taxon>Symphypleona</taxon>
        <taxon>Sminthuridae</taxon>
        <taxon>Allacma</taxon>
    </lineage>
</organism>
<dbReference type="EMBL" id="CAJVCH010389851">
    <property type="protein sequence ID" value="CAG7817251.1"/>
    <property type="molecule type" value="Genomic_DNA"/>
</dbReference>
<feature type="compositionally biased region" description="Basic and acidic residues" evidence="1">
    <location>
        <begin position="1"/>
        <end position="19"/>
    </location>
</feature>
<protein>
    <submittedName>
        <fullName evidence="2">Uncharacterized protein</fullName>
    </submittedName>
</protein>
<feature type="non-terminal residue" evidence="2">
    <location>
        <position position="1"/>
    </location>
</feature>
<accession>A0A8J2KPE7</accession>
<comment type="caution">
    <text evidence="2">The sequence shown here is derived from an EMBL/GenBank/DDBJ whole genome shotgun (WGS) entry which is preliminary data.</text>
</comment>
<proteinExistence type="predicted"/>
<dbReference type="Proteomes" id="UP000708208">
    <property type="component" value="Unassembled WGS sequence"/>
</dbReference>
<keyword evidence="3" id="KW-1185">Reference proteome</keyword>